<keyword evidence="1" id="KW-1133">Transmembrane helix</keyword>
<keyword evidence="1" id="KW-0472">Membrane</keyword>
<evidence type="ECO:0000313" key="2">
    <source>
        <dbReference type="EMBL" id="SHM46930.1"/>
    </source>
</evidence>
<organism evidence="2 3">
    <name type="scientific">Ruminococcus flavefaciens</name>
    <dbReference type="NCBI Taxonomy" id="1265"/>
    <lineage>
        <taxon>Bacteria</taxon>
        <taxon>Bacillati</taxon>
        <taxon>Bacillota</taxon>
        <taxon>Clostridia</taxon>
        <taxon>Eubacteriales</taxon>
        <taxon>Oscillospiraceae</taxon>
        <taxon>Ruminococcus</taxon>
    </lineage>
</organism>
<protein>
    <submittedName>
        <fullName evidence="2">Uncharacterized protein</fullName>
    </submittedName>
</protein>
<dbReference type="Proteomes" id="UP000184394">
    <property type="component" value="Unassembled WGS sequence"/>
</dbReference>
<dbReference type="OrthoDB" id="1820082at2"/>
<evidence type="ECO:0000256" key="1">
    <source>
        <dbReference type="SAM" id="Phobius"/>
    </source>
</evidence>
<sequence length="201" mass="23844">MKFKIHHRTKALYLGVVIPWIVSICAFLLFIFLGFNIHDTLPTKILIGILALCAAVEIIFLILYTAERISGATIIIENDHIDIRTIMRFRRFYFDMIADTKYTHYDEGTDSSSRRSHRKYRYSQQWYNNNHSHTTIRAKLIFYLTTDKVFIINDDATGYVKKQKKWITDPHLDPDEDVKLYQAYKCLCSAFRHYYNSQQQL</sequence>
<evidence type="ECO:0000313" key="3">
    <source>
        <dbReference type="Proteomes" id="UP000184394"/>
    </source>
</evidence>
<proteinExistence type="predicted"/>
<dbReference type="EMBL" id="FRCT01000005">
    <property type="protein sequence ID" value="SHM46930.1"/>
    <property type="molecule type" value="Genomic_DNA"/>
</dbReference>
<name>A0A1M7J1I9_RUMFL</name>
<accession>A0A1M7J1I9</accession>
<feature type="transmembrane region" description="Helical" evidence="1">
    <location>
        <begin position="45"/>
        <end position="66"/>
    </location>
</feature>
<dbReference type="RefSeq" id="WP_072950108.1">
    <property type="nucleotide sequence ID" value="NZ_FRCT01000005.1"/>
</dbReference>
<dbReference type="AlphaFoldDB" id="A0A1M7J1I9"/>
<keyword evidence="1" id="KW-0812">Transmembrane</keyword>
<reference evidence="2 3" key="1">
    <citation type="submission" date="2016-11" db="EMBL/GenBank/DDBJ databases">
        <authorList>
            <person name="Jaros S."/>
            <person name="Januszkiewicz K."/>
            <person name="Wedrychowicz H."/>
        </authorList>
    </citation>
    <scope>NUCLEOTIDE SEQUENCE [LARGE SCALE GENOMIC DNA]</scope>
    <source>
        <strain evidence="2 3">Y1</strain>
    </source>
</reference>
<gene>
    <name evidence="2" type="ORF">SAMN04487860_10581</name>
</gene>
<feature type="transmembrane region" description="Helical" evidence="1">
    <location>
        <begin position="12"/>
        <end position="33"/>
    </location>
</feature>